<proteinExistence type="predicted"/>
<organism evidence="1 2">
    <name type="scientific">Rhynchospora tenuis</name>
    <dbReference type="NCBI Taxonomy" id="198213"/>
    <lineage>
        <taxon>Eukaryota</taxon>
        <taxon>Viridiplantae</taxon>
        <taxon>Streptophyta</taxon>
        <taxon>Embryophyta</taxon>
        <taxon>Tracheophyta</taxon>
        <taxon>Spermatophyta</taxon>
        <taxon>Magnoliopsida</taxon>
        <taxon>Liliopsida</taxon>
        <taxon>Poales</taxon>
        <taxon>Cyperaceae</taxon>
        <taxon>Cyperoideae</taxon>
        <taxon>Rhynchosporeae</taxon>
        <taxon>Rhynchospora</taxon>
    </lineage>
</organism>
<dbReference type="Proteomes" id="UP001210211">
    <property type="component" value="Unassembled WGS sequence"/>
</dbReference>
<name>A0AAD6EWE7_9POAL</name>
<dbReference type="PANTHER" id="PTHR33509:SF5">
    <property type="entry name" value="PROTEIN SENESCENCE-ASSOCIATED GENE 21, MITOCHONDRIAL"/>
    <property type="match status" value="1"/>
</dbReference>
<dbReference type="AlphaFoldDB" id="A0AAD6EWE7"/>
<sequence>MSQARWHRGSRLEAESATIYDISIKPFDLKDLMARAVSTSTLSKTLLSDGISFLAQRRGFAAAAEAVRRSPAAEDKAAAVAQLLAGKRDPDPWVPDPVTGYYRPWPS</sequence>
<comment type="caution">
    <text evidence="1">The sequence shown here is derived from an EMBL/GenBank/DDBJ whole genome shotgun (WGS) entry which is preliminary data.</text>
</comment>
<dbReference type="Pfam" id="PF03242">
    <property type="entry name" value="LEA_3a"/>
    <property type="match status" value="1"/>
</dbReference>
<keyword evidence="2" id="KW-1185">Reference proteome</keyword>
<dbReference type="PANTHER" id="PTHR33509">
    <property type="entry name" value="LATE EMBRYOGENIS ABUNDANT PROTEIN 2-RELATED"/>
    <property type="match status" value="1"/>
</dbReference>
<reference evidence="1 2" key="1">
    <citation type="journal article" date="2022" name="Cell">
        <title>Repeat-based holocentromeres influence genome architecture and karyotype evolution.</title>
        <authorList>
            <person name="Hofstatter P.G."/>
            <person name="Thangavel G."/>
            <person name="Lux T."/>
            <person name="Neumann P."/>
            <person name="Vondrak T."/>
            <person name="Novak P."/>
            <person name="Zhang M."/>
            <person name="Costa L."/>
            <person name="Castellani M."/>
            <person name="Scott A."/>
            <person name="Toegelov H."/>
            <person name="Fuchs J."/>
            <person name="Mata-Sucre Y."/>
            <person name="Dias Y."/>
            <person name="Vanzela A.L.L."/>
            <person name="Huettel B."/>
            <person name="Almeida C.C.S."/>
            <person name="Simkova H."/>
            <person name="Souza G."/>
            <person name="Pedrosa-Harand A."/>
            <person name="Macas J."/>
            <person name="Mayer K.F.X."/>
            <person name="Houben A."/>
            <person name="Marques A."/>
        </authorList>
    </citation>
    <scope>NUCLEOTIDE SEQUENCE [LARGE SCALE GENOMIC DNA]</scope>
    <source>
        <strain evidence="1">RhyTen1mFocal</strain>
    </source>
</reference>
<dbReference type="InterPro" id="IPR004926">
    <property type="entry name" value="LEA_3a"/>
</dbReference>
<dbReference type="GO" id="GO:0005739">
    <property type="term" value="C:mitochondrion"/>
    <property type="evidence" value="ECO:0007669"/>
    <property type="project" value="TreeGrafter"/>
</dbReference>
<dbReference type="EMBL" id="JAMRDG010000001">
    <property type="protein sequence ID" value="KAJ3703616.1"/>
    <property type="molecule type" value="Genomic_DNA"/>
</dbReference>
<protein>
    <submittedName>
        <fullName evidence="1">Uncharacterized protein</fullName>
    </submittedName>
</protein>
<gene>
    <name evidence="1" type="ORF">LUZ61_007321</name>
</gene>
<dbReference type="GO" id="GO:0006950">
    <property type="term" value="P:response to stress"/>
    <property type="evidence" value="ECO:0007669"/>
    <property type="project" value="TreeGrafter"/>
</dbReference>
<evidence type="ECO:0000313" key="1">
    <source>
        <dbReference type="EMBL" id="KAJ3703616.1"/>
    </source>
</evidence>
<evidence type="ECO:0000313" key="2">
    <source>
        <dbReference type="Proteomes" id="UP001210211"/>
    </source>
</evidence>
<accession>A0AAD6EWE7</accession>